<evidence type="ECO:0000313" key="14">
    <source>
        <dbReference type="Proteomes" id="UP000175989"/>
    </source>
</evidence>
<evidence type="ECO:0000256" key="10">
    <source>
        <dbReference type="RuleBase" id="RU363054"/>
    </source>
</evidence>
<comment type="caution">
    <text evidence="13">The sequence shown here is derived from an EMBL/GenBank/DDBJ whole genome shotgun (WGS) entry which is preliminary data.</text>
</comment>
<keyword evidence="7 9" id="KW-1133">Transmembrane helix</keyword>
<dbReference type="Proteomes" id="UP000175989">
    <property type="component" value="Unassembled WGS sequence"/>
</dbReference>
<evidence type="ECO:0000313" key="13">
    <source>
        <dbReference type="EMBL" id="OEZ92647.1"/>
    </source>
</evidence>
<evidence type="ECO:0000256" key="11">
    <source>
        <dbReference type="SAM" id="MobiDB-lite"/>
    </source>
</evidence>
<keyword evidence="10" id="KW-0997">Cell inner membrane</keyword>
<dbReference type="PROSITE" id="PS50928">
    <property type="entry name" value="ABC_TM1"/>
    <property type="match status" value="1"/>
</dbReference>
<evidence type="ECO:0000256" key="8">
    <source>
        <dbReference type="ARBA" id="ARBA00023136"/>
    </source>
</evidence>
<reference evidence="14" key="1">
    <citation type="journal article" date="2016" name="Front. Microbiol.">
        <title>Molecular Keys to the Janthinobacterium and Duganella spp. Interaction with the Plant Pathogen Fusarium graminearum.</title>
        <authorList>
            <person name="Haack F.S."/>
            <person name="Poehlein A."/>
            <person name="Kroger C."/>
            <person name="Voigt C.A."/>
            <person name="Piepenbring M."/>
            <person name="Bode H.B."/>
            <person name="Daniel R."/>
            <person name="Schafer W."/>
            <person name="Streit W.R."/>
        </authorList>
    </citation>
    <scope>NUCLEOTIDE SEQUENCE [LARGE SCALE GENOMIC DNA]</scope>
    <source>
        <strain evidence="14">T54</strain>
    </source>
</reference>
<comment type="subcellular location">
    <subcellularLocation>
        <location evidence="10">Cell inner membrane</location>
        <topology evidence="10">Multi-pass membrane protein</topology>
    </subcellularLocation>
    <subcellularLocation>
        <location evidence="1 9">Cell membrane</location>
        <topology evidence="1 9">Multi-pass membrane protein</topology>
    </subcellularLocation>
</comment>
<gene>
    <name evidence="13" type="primary">pstC</name>
    <name evidence="13" type="ORF">DUPY_49060</name>
</gene>
<dbReference type="CDD" id="cd06261">
    <property type="entry name" value="TM_PBP2"/>
    <property type="match status" value="1"/>
</dbReference>
<feature type="region of interest" description="Disordered" evidence="11">
    <location>
        <begin position="1"/>
        <end position="20"/>
    </location>
</feature>
<feature type="transmembrane region" description="Helical" evidence="9">
    <location>
        <begin position="186"/>
        <end position="215"/>
    </location>
</feature>
<proteinExistence type="inferred from homology"/>
<comment type="function">
    <text evidence="10">Part of the binding-protein-dependent transport system for phosphate; probably responsible for the translocation of the substrate across the membrane.</text>
</comment>
<comment type="similarity">
    <text evidence="2 10">Belongs to the binding-protein-dependent transport system permease family. CysTW subfamily.</text>
</comment>
<dbReference type="AlphaFoldDB" id="A0A1E7W8R9"/>
<keyword evidence="8 9" id="KW-0472">Membrane</keyword>
<feature type="transmembrane region" description="Helical" evidence="9">
    <location>
        <begin position="142"/>
        <end position="166"/>
    </location>
</feature>
<feature type="domain" description="ABC transmembrane type-1" evidence="12">
    <location>
        <begin position="105"/>
        <end position="334"/>
    </location>
</feature>
<name>A0A1E7W8R9_9BURK</name>
<keyword evidence="3 9" id="KW-0813">Transport</keyword>
<evidence type="ECO:0000256" key="7">
    <source>
        <dbReference type="ARBA" id="ARBA00022989"/>
    </source>
</evidence>
<evidence type="ECO:0000256" key="6">
    <source>
        <dbReference type="ARBA" id="ARBA00022692"/>
    </source>
</evidence>
<dbReference type="SUPFAM" id="SSF161098">
    <property type="entry name" value="MetI-like"/>
    <property type="match status" value="1"/>
</dbReference>
<dbReference type="InterPro" id="IPR035906">
    <property type="entry name" value="MetI-like_sf"/>
</dbReference>
<sequence length="348" mass="37170">MSADITSTPIPKPEPASQFSTAQATAADQAAMQSMMRTMRKQRIQDFIFHKTTMLFALSVLLVLLGIIISLMVGAWPAFKEFGPGFITRVEWDPVNDQYGAMIAIVGTLATSGIALLIAFPISFGIALFLTEICPASLRRPLGTAVELLAGVPSIIYGMWGLFVFAPLFGDYVQPFLKSTLGVLPIIGPFFSGPTMGIGILTAALILAVMIIPFISSVMRDVFEIVPAVLKESAYGLGCTRWEVVRKIVLPYTKTGVVGGVMLGLGRALGETMAVTFVIGNANKLSFSLFAAGNSIASTLANEFAESDTVLHTSSLFALALILFVITFIVLSAAKLMLVGMSRKEGLK</sequence>
<evidence type="ECO:0000256" key="4">
    <source>
        <dbReference type="ARBA" id="ARBA00022475"/>
    </source>
</evidence>
<evidence type="ECO:0000256" key="9">
    <source>
        <dbReference type="RuleBase" id="RU363032"/>
    </source>
</evidence>
<organism evidence="13 14">
    <name type="scientific">Duganella phyllosphaerae</name>
    <dbReference type="NCBI Taxonomy" id="762836"/>
    <lineage>
        <taxon>Bacteria</taxon>
        <taxon>Pseudomonadati</taxon>
        <taxon>Pseudomonadota</taxon>
        <taxon>Betaproteobacteria</taxon>
        <taxon>Burkholderiales</taxon>
        <taxon>Oxalobacteraceae</taxon>
        <taxon>Telluria group</taxon>
        <taxon>Duganella</taxon>
    </lineage>
</organism>
<dbReference type="InterPro" id="IPR011864">
    <property type="entry name" value="Phosphate_PstC"/>
</dbReference>
<evidence type="ECO:0000256" key="2">
    <source>
        <dbReference type="ARBA" id="ARBA00007069"/>
    </source>
</evidence>
<evidence type="ECO:0000256" key="5">
    <source>
        <dbReference type="ARBA" id="ARBA00022592"/>
    </source>
</evidence>
<evidence type="ECO:0000256" key="3">
    <source>
        <dbReference type="ARBA" id="ARBA00022448"/>
    </source>
</evidence>
<dbReference type="InterPro" id="IPR000515">
    <property type="entry name" value="MetI-like"/>
</dbReference>
<dbReference type="PANTHER" id="PTHR30425">
    <property type="entry name" value="PHOSPHATE TRANSPORT SYSTEM PERMEASE PROTEIN PST"/>
    <property type="match status" value="1"/>
</dbReference>
<dbReference type="Gene3D" id="1.10.3720.10">
    <property type="entry name" value="MetI-like"/>
    <property type="match status" value="1"/>
</dbReference>
<feature type="transmembrane region" description="Helical" evidence="9">
    <location>
        <begin position="99"/>
        <end position="130"/>
    </location>
</feature>
<dbReference type="GO" id="GO:0005315">
    <property type="term" value="F:phosphate transmembrane transporter activity"/>
    <property type="evidence" value="ECO:0007669"/>
    <property type="project" value="InterPro"/>
</dbReference>
<keyword evidence="6 9" id="KW-0812">Transmembrane</keyword>
<dbReference type="EMBL" id="LROM01000147">
    <property type="protein sequence ID" value="OEZ92647.1"/>
    <property type="molecule type" value="Genomic_DNA"/>
</dbReference>
<keyword evidence="14" id="KW-1185">Reference proteome</keyword>
<dbReference type="Pfam" id="PF00528">
    <property type="entry name" value="BPD_transp_1"/>
    <property type="match status" value="1"/>
</dbReference>
<keyword evidence="5 10" id="KW-0592">Phosphate transport</keyword>
<dbReference type="PANTHER" id="PTHR30425:SF1">
    <property type="entry name" value="PHOSPHATE TRANSPORT SYSTEM PERMEASE PROTEIN PSTC"/>
    <property type="match status" value="1"/>
</dbReference>
<accession>A0A1E7W8R9</accession>
<dbReference type="InterPro" id="IPR051124">
    <property type="entry name" value="Phosphate_Transport_Permease"/>
</dbReference>
<evidence type="ECO:0000259" key="12">
    <source>
        <dbReference type="PROSITE" id="PS50928"/>
    </source>
</evidence>
<keyword evidence="4" id="KW-1003">Cell membrane</keyword>
<feature type="transmembrane region" description="Helical" evidence="9">
    <location>
        <begin position="256"/>
        <end position="279"/>
    </location>
</feature>
<feature type="transmembrane region" description="Helical" evidence="9">
    <location>
        <begin position="55"/>
        <end position="79"/>
    </location>
</feature>
<protein>
    <recommendedName>
        <fullName evidence="10">Phosphate transport system permease protein</fullName>
    </recommendedName>
</protein>
<dbReference type="GO" id="GO:0006817">
    <property type="term" value="P:phosphate ion transport"/>
    <property type="evidence" value="ECO:0007669"/>
    <property type="project" value="UniProtKB-KW"/>
</dbReference>
<feature type="transmembrane region" description="Helical" evidence="9">
    <location>
        <begin position="316"/>
        <end position="338"/>
    </location>
</feature>
<dbReference type="PATRIC" id="fig|762836.4.peg.5047"/>
<dbReference type="NCBIfam" id="TIGR02138">
    <property type="entry name" value="phosphate_pstC"/>
    <property type="match status" value="1"/>
</dbReference>
<evidence type="ECO:0000256" key="1">
    <source>
        <dbReference type="ARBA" id="ARBA00004651"/>
    </source>
</evidence>
<dbReference type="GO" id="GO:0005886">
    <property type="term" value="C:plasma membrane"/>
    <property type="evidence" value="ECO:0007669"/>
    <property type="project" value="UniProtKB-SubCell"/>
</dbReference>